<dbReference type="InterPro" id="IPR011993">
    <property type="entry name" value="PH-like_dom_sf"/>
</dbReference>
<protein>
    <submittedName>
        <fullName evidence="6">Ras GTPase activating protein ira2</fullName>
    </submittedName>
</protein>
<dbReference type="SUPFAM" id="SSF48350">
    <property type="entry name" value="GTPase activation domain, GAP"/>
    <property type="match status" value="1"/>
</dbReference>
<gene>
    <name evidence="6" type="primary">IRA2_2</name>
    <name evidence="6" type="ORF">HK097_009730</name>
</gene>
<feature type="domain" description="CRAL-TRIO" evidence="5">
    <location>
        <begin position="1435"/>
        <end position="1592"/>
    </location>
</feature>
<feature type="region of interest" description="Disordered" evidence="3">
    <location>
        <begin position="515"/>
        <end position="535"/>
    </location>
</feature>
<dbReference type="InterPro" id="IPR001251">
    <property type="entry name" value="CRAL-TRIO_dom"/>
</dbReference>
<dbReference type="Gene3D" id="2.30.29.30">
    <property type="entry name" value="Pleckstrin-homology domain (PH domain)/Phosphotyrosine-binding domain (PTB)"/>
    <property type="match status" value="1"/>
</dbReference>
<dbReference type="InterPro" id="IPR023152">
    <property type="entry name" value="RasGAP_CS"/>
</dbReference>
<dbReference type="PANTHER" id="PTHR10194:SF142">
    <property type="entry name" value="NEUROFIBROMIN"/>
    <property type="match status" value="1"/>
</dbReference>
<dbReference type="InterPro" id="IPR001936">
    <property type="entry name" value="RasGAP_dom"/>
</dbReference>
<feature type="compositionally biased region" description="Basic and acidic residues" evidence="3">
    <location>
        <begin position="523"/>
        <end position="532"/>
    </location>
</feature>
<sequence>MPSSAKRAAFIDNLRRNTKGKLTDVVVMCYVEICKAATCVARVEGGSLRAIIPGVEAELKERLFDVSRPIPLGGPMAEDGLMDQKLLTECFTVLYKLNPWSTLKGLVPSLLDPSASPLYRVVLAKACYSIVSEENPMPWNPHMDASLGPHLRALFLENLNRDRFLDPKSKKHIFQPVDKRKRAQMDEAFDRMEIVLNILKTWCQCPLLTIARETSIIGPEELRTLFTGITTCLLDPSPSIRSAAGSTLLRLFDPTFIPNWDGTRPEWHNTVLPDHVRPPTEPSMRMFWRLGSQVVMNIARSVLELRADVLDFTGAVGVARNLLDLLRDLLSRRNDFLRSRLDFASLGNSVPDRFAASVAMEVALLVFLCSADVGISATAARCLGCLVEEAEITGEAGSNVYEGKGVHVPVHGAYGSDSSSFMTGSTMHDQGTPQSPTALPAEVMLPVVENIAVYRELQAMFGLSAATMVTGQKAQQKRIRKVLRNVRVPTAGNMGAWEEVYRRWRGLSQAVTTRGVAGGMGKQPDDIEDKDKKFKPKASHDQGAFLEDTGEWQNYTGFLCALGGVCLEASELAMIRNGGIDVASLNRRTSANFQNAAAAAAALVGGDGLEGPYNHPGSGAWTGVVGQQLMSAFSHARATVERFVGELVELMVCDNVVVREAVKEFLGAEIGGGLHVILFGQFEQIVSHFFDASGEAYCTDRNTLFVENTISVLKLTLDRFSADSASRRNEIDRHHGSPAGAVTTAFGGVAANIDFSSLVLTFIQYLNRLEGQAGQAAVAMRIKVRLCQLVEVVIAKKDLVSLRHEVRFRNKVVEAFLEWNSEFSMKSSDPNIPDDPTYASQSLKLHRDLDVASMKAMMMLLSGLPLLPELPSPQESAETDKVDVSNEAKSRLFYKYLSFFLKVLQKCRVLETVATQSHAAGQNSDLQALLYKSKETVQHLAPLKEHTIMALSNLLSANIDIGLRYSLSMGYHEDSKTRAAFMQVLTNVLGMGAVERFSGLGDEAQSVHERYDKLVEVVTGRGMGVALALCEVAGVGDVDEIANVLINVFEGRGRVLDLITKVVEIEVANTDTPTNLFRRNSMATRLLTIYARQTGLEYLRLTIQPLLDELLERGAPMSFEVDPVKLSPHDDPELNLRNLKMVAQAFLDSILGNVAHVPKPLRDACCLISRVVGSKFPGARMTAVGGFLFLRFFCPAIVAPEYHDLVKSPIDVPQLRRGLVLTTKVVQNLANNVLFGVKESFMAGLNDVLRDNYSRVHGFLKDVSTPLPYNPNGDAPRAETRIVDGMDIMRLHRHLALNLDKIERLQGPSTPGRGGSRTMPDSMNHITRNISTLDIGRSPEPDEGATNSQSEYSPEEREATLNRTALADAAAFSELADLLSSLGPPPDVSRLEMAMGRSEERAGPVRGLGGYSGGRVGPSRMFVEFMSRVEARPGCAQAVEEMKEAEWFFEGGIDKSGRPVFYYIARRVLPDSMDMELVLYFILLCLKPAIGKAVDVVIDVTQFSAENEWQLGWLQRFEKLLPFDMIRNMHTVFIFNANTALRKYAKRSTSVFTSKLARRVLFLSSLGELGEHIAPGEQRLPKSTVALERDVNAVFQPAARVVAYRDHVPVVVRLTPETVQIAALKKQEVLGYGAILNDILHVSEIDELALPGRQEDILIIRYAEKVGGSFAGASAGVQASNVVVSSITLSSPKREMIAQAIRAAKARHQLSKPGNITDQRHLRPSDVPGTLLNMALLNLGSEEANLRVASYNLLYALSTSFDFDIASRLLDAKGLCIPPNNQTFVVELSRRLAETKPSLTLELLLECCIGFQKASKELKHFCLEYMAPWLANLRLFGKPGGIAALPNETAGDEQGGKLREIVKMMIDVTVKEHEMFPLLQSKFWHAIGDADDIMPIVLDSFIQSAISHGLGANQTEVLANTLITLASVNSYFIPGKIISRLRKAIASTSIHCAPTLVDHPTWNEIAVLLRFVLMLSFNDRLNVRQFLPELFHVVSMLVGIGAPIVRSSVHGIVVNTVQTLCTAGDLDQTSLATLRVLLSEFSDERTMTLFGLGGTGLGQSQYGNATDWSVTVGNSAFLFTGESLNGEMVRDVPLGSLETIVNSLLDVMTYGAADAELSATWKSRWMSLIASTAFQYNPAIQPRAFIALGCLARDDVDDDLLYQILVALRGALTLFEENECHLIVSIIMSLCNIVAGLPEDSRYLRPMFWLAMALIQIGHQPIFQGALTLLTVVLRTLNGQGCFDEEGMVAPLLRARAPIHDVAAELDAAVGIHFTSDFAFAAASNLLKGIKHASSKSATVSALTTMLEISSQPGVSASQNIFGSSSRVSREKIGFILPLLSSTERLEDLFWLAGASDPDLDYYDGEDIGVAVAAARRTGAGANSLGGDSASGITVQSAQRYKRILERFDIFDPSTAILSVSLIVTMLENAEYEAEVLFMYGFLAEAALAVPEVFVLVYDSLLPRMTQILASSQTPQVLEAVQAILKTMVSRPATAIPFPRFNPTASQTSMTGGQNRRSVPPPGSQMASSPPGGSPLMSAQLSRLLLVVSMKSVARIEVLDKIAASMMDPHSAVVRLPKNTNTSAR</sequence>
<evidence type="ECO:0000259" key="4">
    <source>
        <dbReference type="PROSITE" id="PS50018"/>
    </source>
</evidence>
<comment type="caution">
    <text evidence="6">The sequence shown here is derived from an EMBL/GenBank/DDBJ whole genome shotgun (WGS) entry which is preliminary data.</text>
</comment>
<dbReference type="PROSITE" id="PS00509">
    <property type="entry name" value="RAS_GTPASE_ACTIV_1"/>
    <property type="match status" value="1"/>
</dbReference>
<feature type="compositionally biased region" description="Polar residues" evidence="3">
    <location>
        <begin position="2503"/>
        <end position="2517"/>
    </location>
</feature>
<dbReference type="CDD" id="cd05392">
    <property type="entry name" value="RasGAP_Neurofibromin_like"/>
    <property type="match status" value="1"/>
</dbReference>
<dbReference type="InterPro" id="IPR016024">
    <property type="entry name" value="ARM-type_fold"/>
</dbReference>
<dbReference type="Pfam" id="PF13716">
    <property type="entry name" value="CRAL_TRIO_2"/>
    <property type="match status" value="1"/>
</dbReference>
<evidence type="ECO:0000256" key="1">
    <source>
        <dbReference type="ARBA" id="ARBA00022468"/>
    </source>
</evidence>
<dbReference type="EMBL" id="JADGJD010000067">
    <property type="protein sequence ID" value="KAJ3055682.1"/>
    <property type="molecule type" value="Genomic_DNA"/>
</dbReference>
<proteinExistence type="predicted"/>
<dbReference type="GO" id="GO:0005096">
    <property type="term" value="F:GTPase activator activity"/>
    <property type="evidence" value="ECO:0007669"/>
    <property type="project" value="UniProtKB-KW"/>
</dbReference>
<accession>A0AAD5SKP4</accession>
<evidence type="ECO:0000259" key="5">
    <source>
        <dbReference type="PROSITE" id="PS50191"/>
    </source>
</evidence>
<dbReference type="Proteomes" id="UP001212841">
    <property type="component" value="Unassembled WGS sequence"/>
</dbReference>
<dbReference type="PANTHER" id="PTHR10194">
    <property type="entry name" value="RAS GTPASE-ACTIVATING PROTEINS"/>
    <property type="match status" value="1"/>
</dbReference>
<organism evidence="6 7">
    <name type="scientific">Rhizophlyctis rosea</name>
    <dbReference type="NCBI Taxonomy" id="64517"/>
    <lineage>
        <taxon>Eukaryota</taxon>
        <taxon>Fungi</taxon>
        <taxon>Fungi incertae sedis</taxon>
        <taxon>Chytridiomycota</taxon>
        <taxon>Chytridiomycota incertae sedis</taxon>
        <taxon>Chytridiomycetes</taxon>
        <taxon>Rhizophlyctidales</taxon>
        <taxon>Rhizophlyctidaceae</taxon>
        <taxon>Rhizophlyctis</taxon>
    </lineage>
</organism>
<dbReference type="Pfam" id="PF00616">
    <property type="entry name" value="RasGAP"/>
    <property type="match status" value="1"/>
</dbReference>
<evidence type="ECO:0000313" key="7">
    <source>
        <dbReference type="Proteomes" id="UP001212841"/>
    </source>
</evidence>
<name>A0AAD5SKP4_9FUNG</name>
<dbReference type="Gene3D" id="3.40.525.10">
    <property type="entry name" value="CRAL-TRIO lipid binding domain"/>
    <property type="match status" value="1"/>
</dbReference>
<evidence type="ECO:0000313" key="6">
    <source>
        <dbReference type="EMBL" id="KAJ3055682.1"/>
    </source>
</evidence>
<feature type="domain" description="Ras-GAP" evidence="4">
    <location>
        <begin position="1037"/>
        <end position="1231"/>
    </location>
</feature>
<dbReference type="InterPro" id="IPR008936">
    <property type="entry name" value="Rho_GTPase_activation_prot"/>
</dbReference>
<keyword evidence="1" id="KW-0343">GTPase activation</keyword>
<dbReference type="SUPFAM" id="SSF48371">
    <property type="entry name" value="ARM repeat"/>
    <property type="match status" value="2"/>
</dbReference>
<dbReference type="CDD" id="cd00170">
    <property type="entry name" value="SEC14"/>
    <property type="match status" value="1"/>
</dbReference>
<dbReference type="InterPro" id="IPR036865">
    <property type="entry name" value="CRAL-TRIO_dom_sf"/>
</dbReference>
<dbReference type="InterPro" id="IPR039360">
    <property type="entry name" value="Ras_GTPase"/>
</dbReference>
<dbReference type="PROSITE" id="PS50018">
    <property type="entry name" value="RAS_GTPASE_ACTIV_2"/>
    <property type="match status" value="1"/>
</dbReference>
<feature type="compositionally biased region" description="Polar residues" evidence="3">
    <location>
        <begin position="1319"/>
        <end position="1332"/>
    </location>
</feature>
<feature type="region of interest" description="Disordered" evidence="3">
    <location>
        <begin position="1302"/>
        <end position="1360"/>
    </location>
</feature>
<feature type="region of interest" description="Disordered" evidence="3">
    <location>
        <begin position="2500"/>
        <end position="2533"/>
    </location>
</feature>
<reference evidence="6" key="1">
    <citation type="submission" date="2020-05" db="EMBL/GenBank/DDBJ databases">
        <title>Phylogenomic resolution of chytrid fungi.</title>
        <authorList>
            <person name="Stajich J.E."/>
            <person name="Amses K."/>
            <person name="Simmons R."/>
            <person name="Seto K."/>
            <person name="Myers J."/>
            <person name="Bonds A."/>
            <person name="Quandt C.A."/>
            <person name="Barry K."/>
            <person name="Liu P."/>
            <person name="Grigoriev I."/>
            <person name="Longcore J.E."/>
            <person name="James T.Y."/>
        </authorList>
    </citation>
    <scope>NUCLEOTIDE SEQUENCE</scope>
    <source>
        <strain evidence="6">JEL0318</strain>
    </source>
</reference>
<evidence type="ECO:0000256" key="2">
    <source>
        <dbReference type="ARBA" id="ARBA00022553"/>
    </source>
</evidence>
<dbReference type="PROSITE" id="PS50191">
    <property type="entry name" value="CRAL_TRIO"/>
    <property type="match status" value="1"/>
</dbReference>
<dbReference type="Gene3D" id="1.10.506.10">
    <property type="entry name" value="GTPase Activation - p120gap, domain 1"/>
    <property type="match status" value="2"/>
</dbReference>
<dbReference type="SMART" id="SM00323">
    <property type="entry name" value="RasGAP"/>
    <property type="match status" value="1"/>
</dbReference>
<keyword evidence="2" id="KW-0597">Phosphoprotein</keyword>
<keyword evidence="7" id="KW-1185">Reference proteome</keyword>
<dbReference type="SUPFAM" id="SSF52087">
    <property type="entry name" value="CRAL/TRIO domain"/>
    <property type="match status" value="1"/>
</dbReference>
<evidence type="ECO:0000256" key="3">
    <source>
        <dbReference type="SAM" id="MobiDB-lite"/>
    </source>
</evidence>